<dbReference type="PANTHER" id="PTHR12126:SF11">
    <property type="entry name" value="NADH DEHYDROGENASE [UBIQUINONE] 1 ALPHA SUBCOMPLEX SUBUNIT 9, MITOCHONDRIAL"/>
    <property type="match status" value="1"/>
</dbReference>
<dbReference type="GO" id="GO:0044877">
    <property type="term" value="F:protein-containing complex binding"/>
    <property type="evidence" value="ECO:0007669"/>
    <property type="project" value="TreeGrafter"/>
</dbReference>
<dbReference type="FunFam" id="3.40.50.720:FF:000702">
    <property type="entry name" value="NADH dehydrogenase (Ubiquinone)"/>
    <property type="match status" value="1"/>
</dbReference>
<dbReference type="SUPFAM" id="SSF51735">
    <property type="entry name" value="NAD(P)-binding Rossmann-fold domains"/>
    <property type="match status" value="1"/>
</dbReference>
<dbReference type="EC" id="1.6.99.3" evidence="2"/>
<proteinExistence type="predicted"/>
<comment type="caution">
    <text evidence="2">The sequence shown here is derived from an EMBL/GenBank/DDBJ whole genome shotgun (WGS) entry which is preliminary data.</text>
</comment>
<protein>
    <submittedName>
        <fullName evidence="2">NADH dehydrogenase</fullName>
        <ecNumber evidence="2">1.6.99.3</ecNumber>
    </submittedName>
</protein>
<dbReference type="PANTHER" id="PTHR12126">
    <property type="entry name" value="NADH-UBIQUINONE OXIDOREDUCTASE 39 KDA SUBUNIT-RELATED"/>
    <property type="match status" value="1"/>
</dbReference>
<gene>
    <name evidence="2" type="ORF">HNQ72_002841</name>
</gene>
<dbReference type="AlphaFoldDB" id="A0A7W9Y8B3"/>
<dbReference type="Gene3D" id="3.40.50.720">
    <property type="entry name" value="NAD(P)-binding Rossmann-like Domain"/>
    <property type="match status" value="1"/>
</dbReference>
<dbReference type="InterPro" id="IPR036291">
    <property type="entry name" value="NAD(P)-bd_dom_sf"/>
</dbReference>
<keyword evidence="3" id="KW-1185">Reference proteome</keyword>
<evidence type="ECO:0000313" key="2">
    <source>
        <dbReference type="EMBL" id="MBB6163023.1"/>
    </source>
</evidence>
<dbReference type="InterPro" id="IPR051207">
    <property type="entry name" value="ComplexI_NDUFA9_subunit"/>
</dbReference>
<dbReference type="InterPro" id="IPR001509">
    <property type="entry name" value="Epimerase_deHydtase"/>
</dbReference>
<dbReference type="Pfam" id="PF01370">
    <property type="entry name" value="Epimerase"/>
    <property type="match status" value="1"/>
</dbReference>
<dbReference type="EMBL" id="JACHEG010000002">
    <property type="protein sequence ID" value="MBB6163023.1"/>
    <property type="molecule type" value="Genomic_DNA"/>
</dbReference>
<organism evidence="2 3">
    <name type="scientific">Rhizobium wenxiniae</name>
    <dbReference type="NCBI Taxonomy" id="1737357"/>
    <lineage>
        <taxon>Bacteria</taxon>
        <taxon>Pseudomonadati</taxon>
        <taxon>Pseudomonadota</taxon>
        <taxon>Alphaproteobacteria</taxon>
        <taxon>Hyphomicrobiales</taxon>
        <taxon>Rhizobiaceae</taxon>
        <taxon>Rhizobium/Agrobacterium group</taxon>
        <taxon>Rhizobium</taxon>
    </lineage>
</organism>
<dbReference type="CDD" id="cd05271">
    <property type="entry name" value="NDUFA9_like_SDR_a"/>
    <property type="match status" value="1"/>
</dbReference>
<name>A0A7W9Y8B3_9HYPH</name>
<dbReference type="GO" id="GO:0016491">
    <property type="term" value="F:oxidoreductase activity"/>
    <property type="evidence" value="ECO:0007669"/>
    <property type="project" value="UniProtKB-KW"/>
</dbReference>
<evidence type="ECO:0000313" key="3">
    <source>
        <dbReference type="Proteomes" id="UP000547879"/>
    </source>
</evidence>
<evidence type="ECO:0000259" key="1">
    <source>
        <dbReference type="Pfam" id="PF01370"/>
    </source>
</evidence>
<accession>A0A7W9Y8B3</accession>
<dbReference type="Proteomes" id="UP000547879">
    <property type="component" value="Unassembled WGS sequence"/>
</dbReference>
<keyword evidence="2" id="KW-0560">Oxidoreductase</keyword>
<feature type="domain" description="NAD-dependent epimerase/dehydratase" evidence="1">
    <location>
        <begin position="20"/>
        <end position="213"/>
    </location>
</feature>
<sequence>MSKRQLSGQTMTVNNLPPLVTVFGGSGFVGRHVVRTLVKRGYRVRVAVRRPDLAGFLLPAGYVGQISLVQANLRYRQSIDRAVEGAAHVINCVGILFESGRNTFDAIQDTGARSVAEAAAKAGAKFTHISAIGADVNSGSSYARSKGRAEASIRSLIPDAVILRPSIVFGPEDNFFNKFAGMARQLPALPLIGGGKTKLQPVYVEDVAEVVGRSVDGTLTPGTTYELGGAEVLTFRDCIETVLRVTCRDRALVSLPFGIASMIGSIASLIPFVKPPVTADQVELLKSDNVVSESAVKEGRTLCGLGIRPVVPGSILASYLVHFRPQGQFTGSGKAA</sequence>
<reference evidence="2 3" key="1">
    <citation type="submission" date="2020-08" db="EMBL/GenBank/DDBJ databases">
        <title>Genomic Encyclopedia of Type Strains, Phase IV (KMG-IV): sequencing the most valuable type-strain genomes for metagenomic binning, comparative biology and taxonomic classification.</title>
        <authorList>
            <person name="Goeker M."/>
        </authorList>
    </citation>
    <scope>NUCLEOTIDE SEQUENCE [LARGE SCALE GENOMIC DNA]</scope>
    <source>
        <strain evidence="2 3">DSM 100734</strain>
    </source>
</reference>